<evidence type="ECO:0000256" key="1">
    <source>
        <dbReference type="SAM" id="Phobius"/>
    </source>
</evidence>
<dbReference type="Proteomes" id="UP000509594">
    <property type="component" value="Chromosome"/>
</dbReference>
<proteinExistence type="predicted"/>
<name>A0A7D5I0G3_9EURY</name>
<dbReference type="KEGG" id="mzi:HWN40_05770"/>
<dbReference type="OrthoDB" id="148272at2157"/>
<dbReference type="EMBL" id="CP058215">
    <property type="protein sequence ID" value="QLC49786.1"/>
    <property type="molecule type" value="Genomic_DNA"/>
</dbReference>
<accession>A0A7D5I0G3</accession>
<protein>
    <recommendedName>
        <fullName evidence="2">DUF8173 domain-containing protein</fullName>
    </recommendedName>
</protein>
<feature type="transmembrane region" description="Helical" evidence="1">
    <location>
        <begin position="333"/>
        <end position="357"/>
    </location>
</feature>
<feature type="transmembrane region" description="Helical" evidence="1">
    <location>
        <begin position="226"/>
        <end position="247"/>
    </location>
</feature>
<feature type="domain" description="DUF8173" evidence="2">
    <location>
        <begin position="229"/>
        <end position="363"/>
    </location>
</feature>
<keyword evidence="1" id="KW-0812">Transmembrane</keyword>
<evidence type="ECO:0000259" key="2">
    <source>
        <dbReference type="Pfam" id="PF26514"/>
    </source>
</evidence>
<gene>
    <name evidence="3" type="ORF">HWN40_05770</name>
</gene>
<dbReference type="InterPro" id="IPR058486">
    <property type="entry name" value="DUF8173"/>
</dbReference>
<keyword evidence="4" id="KW-1185">Reference proteome</keyword>
<dbReference type="GeneID" id="55821163"/>
<evidence type="ECO:0000313" key="3">
    <source>
        <dbReference type="EMBL" id="QLC49786.1"/>
    </source>
</evidence>
<dbReference type="Pfam" id="PF26514">
    <property type="entry name" value="DUF8173"/>
    <property type="match status" value="1"/>
</dbReference>
<feature type="transmembrane region" description="Helical" evidence="1">
    <location>
        <begin position="296"/>
        <end position="321"/>
    </location>
</feature>
<keyword evidence="1" id="KW-0472">Membrane</keyword>
<evidence type="ECO:0000313" key="4">
    <source>
        <dbReference type="Proteomes" id="UP000509594"/>
    </source>
</evidence>
<organism evidence="3 4">
    <name type="scientific">Methanolobus zinderi</name>
    <dbReference type="NCBI Taxonomy" id="536044"/>
    <lineage>
        <taxon>Archaea</taxon>
        <taxon>Methanobacteriati</taxon>
        <taxon>Methanobacteriota</taxon>
        <taxon>Stenosarchaea group</taxon>
        <taxon>Methanomicrobia</taxon>
        <taxon>Methanosarcinales</taxon>
        <taxon>Methanosarcinaceae</taxon>
        <taxon>Methanolobus</taxon>
    </lineage>
</organism>
<feature type="transmembrane region" description="Helical" evidence="1">
    <location>
        <begin position="267"/>
        <end position="290"/>
    </location>
</feature>
<dbReference type="AlphaFoldDB" id="A0A7D5I0G3"/>
<reference evidence="3 4" key="1">
    <citation type="submission" date="2020-06" db="EMBL/GenBank/DDBJ databases">
        <title>Methanolobus halotolerans sp. nov., isolated from a saline lake Tus in Siberia.</title>
        <authorList>
            <person name="Shen Y."/>
            <person name="Chen S.-C."/>
            <person name="Lai M.-C."/>
            <person name="Huang H.-H."/>
            <person name="Chiu H.-H."/>
            <person name="Tang S.-L."/>
            <person name="Rogozin D.Y."/>
            <person name="Degermendzhy A.G."/>
        </authorList>
    </citation>
    <scope>NUCLEOTIDE SEQUENCE [LARGE SCALE GENOMIC DNA]</scope>
    <source>
        <strain evidence="3 4">DSM 21339</strain>
    </source>
</reference>
<dbReference type="RefSeq" id="WP_176964842.1">
    <property type="nucleotide sequence ID" value="NZ_CP058215.1"/>
</dbReference>
<keyword evidence="1" id="KW-1133">Transmembrane helix</keyword>
<sequence length="373" mass="39876">MENNMRRAFAIFLSSIFILAAFSSPATALTTRVGNIIIIDDTVEDDLYLAGDNIIISGNIMGNVVAAGGRVEVRGNITRDLTVMGSEVIITGSVGDDIRIATGSLDMEGEVRDDLILASGETFLSSGSTIGGDLSFTSGQMQMLGSVDGDMMGSGGEITIGGHIGGNADLEASELGILPAAAIGGNLRYMVPERITIPEGTVNGEVDFVETGNRDEDSGSIGLFSVIWWILKYIVLTILALVVLAIWPGKMEKLARETTVSPGKKFLIGLGLILGAWITSVLLLITLVGIPIGVLLLLFIVAVMYFARVITGLWIGKYVFAKVGWDQKPWAELVLGVFILLLISELPIIGWLVYLVATLIPLGNYYYELKNTL</sequence>